<dbReference type="Proteomes" id="UP001460270">
    <property type="component" value="Unassembled WGS sequence"/>
</dbReference>
<name>A0AAW0MQQ6_9GOBI</name>
<evidence type="ECO:0000313" key="2">
    <source>
        <dbReference type="EMBL" id="KAK7882725.1"/>
    </source>
</evidence>
<dbReference type="EMBL" id="JBBPFD010000021">
    <property type="protein sequence ID" value="KAK7882725.1"/>
    <property type="molecule type" value="Genomic_DNA"/>
</dbReference>
<feature type="region of interest" description="Disordered" evidence="1">
    <location>
        <begin position="68"/>
        <end position="109"/>
    </location>
</feature>
<keyword evidence="3" id="KW-1185">Reference proteome</keyword>
<sequence>MGLKKRLSFFLWIDQSHGRIQRDTEGPHRGDSHKGLDLMRKKADFTHEKQRKRSVLVGKVRSLLQRREKAAGQWQIITGTRGKASRERRDSSSSGHGAPEVTHGSGPSK</sequence>
<organism evidence="2 3">
    <name type="scientific">Mugilogobius chulae</name>
    <name type="common">yellowstripe goby</name>
    <dbReference type="NCBI Taxonomy" id="88201"/>
    <lineage>
        <taxon>Eukaryota</taxon>
        <taxon>Metazoa</taxon>
        <taxon>Chordata</taxon>
        <taxon>Craniata</taxon>
        <taxon>Vertebrata</taxon>
        <taxon>Euteleostomi</taxon>
        <taxon>Actinopterygii</taxon>
        <taxon>Neopterygii</taxon>
        <taxon>Teleostei</taxon>
        <taxon>Neoteleostei</taxon>
        <taxon>Acanthomorphata</taxon>
        <taxon>Gobiaria</taxon>
        <taxon>Gobiiformes</taxon>
        <taxon>Gobioidei</taxon>
        <taxon>Gobiidae</taxon>
        <taxon>Gobionellinae</taxon>
        <taxon>Mugilogobius</taxon>
    </lineage>
</organism>
<evidence type="ECO:0000256" key="1">
    <source>
        <dbReference type="SAM" id="MobiDB-lite"/>
    </source>
</evidence>
<proteinExistence type="predicted"/>
<dbReference type="AlphaFoldDB" id="A0AAW0MQQ6"/>
<protein>
    <submittedName>
        <fullName evidence="2">Uncharacterized protein</fullName>
    </submittedName>
</protein>
<evidence type="ECO:0000313" key="3">
    <source>
        <dbReference type="Proteomes" id="UP001460270"/>
    </source>
</evidence>
<gene>
    <name evidence="2" type="ORF">WMY93_028899</name>
</gene>
<reference evidence="3" key="1">
    <citation type="submission" date="2024-04" db="EMBL/GenBank/DDBJ databases">
        <title>Salinicola lusitanus LLJ914,a marine bacterium isolated from the Okinawa Trough.</title>
        <authorList>
            <person name="Li J."/>
        </authorList>
    </citation>
    <scope>NUCLEOTIDE SEQUENCE [LARGE SCALE GENOMIC DNA]</scope>
</reference>
<comment type="caution">
    <text evidence="2">The sequence shown here is derived from an EMBL/GenBank/DDBJ whole genome shotgun (WGS) entry which is preliminary data.</text>
</comment>
<accession>A0AAW0MQQ6</accession>